<keyword evidence="7" id="KW-0393">Immunoglobulin domain</keyword>
<feature type="transmembrane region" description="Helical" evidence="9">
    <location>
        <begin position="16"/>
        <end position="39"/>
    </location>
</feature>
<dbReference type="InterPro" id="IPR036316">
    <property type="entry name" value="Pili_assmbl_chap_C_dom_sf"/>
</dbReference>
<organism evidence="12 13">
    <name type="scientific">Providencia alcalifaciens 205/92</name>
    <dbReference type="NCBI Taxonomy" id="1256988"/>
    <lineage>
        <taxon>Bacteria</taxon>
        <taxon>Pseudomonadati</taxon>
        <taxon>Pseudomonadota</taxon>
        <taxon>Gammaproteobacteria</taxon>
        <taxon>Enterobacterales</taxon>
        <taxon>Morganellaceae</taxon>
        <taxon>Providencia</taxon>
    </lineage>
</organism>
<dbReference type="SUPFAM" id="SSF49354">
    <property type="entry name" value="PapD-like"/>
    <property type="match status" value="1"/>
</dbReference>
<keyword evidence="5" id="KW-0574">Periplasm</keyword>
<dbReference type="InterPro" id="IPR016148">
    <property type="entry name" value="Pili_assmbl_chaperone_C"/>
</dbReference>
<dbReference type="InterPro" id="IPR013783">
    <property type="entry name" value="Ig-like_fold"/>
</dbReference>
<evidence type="ECO:0000259" key="10">
    <source>
        <dbReference type="Pfam" id="PF00345"/>
    </source>
</evidence>
<evidence type="ECO:0000256" key="2">
    <source>
        <dbReference type="ARBA" id="ARBA00007399"/>
    </source>
</evidence>
<dbReference type="InterPro" id="IPR016147">
    <property type="entry name" value="Pili_assmbl_chaperone_N"/>
</dbReference>
<dbReference type="InterPro" id="IPR001829">
    <property type="entry name" value="Pili_assmbl_chaperone_bac"/>
</dbReference>
<dbReference type="InterPro" id="IPR018046">
    <property type="entry name" value="Pili_assmbl_chaperone_CS"/>
</dbReference>
<feature type="domain" description="Pili assembly chaperone N-terminal" evidence="10">
    <location>
        <begin position="34"/>
        <end position="146"/>
    </location>
</feature>
<keyword evidence="6 8" id="KW-0143">Chaperone</keyword>
<evidence type="ECO:0000256" key="9">
    <source>
        <dbReference type="SAM" id="Phobius"/>
    </source>
</evidence>
<evidence type="ECO:0000256" key="4">
    <source>
        <dbReference type="ARBA" id="ARBA00022729"/>
    </source>
</evidence>
<keyword evidence="4" id="KW-0732">Signal</keyword>
<dbReference type="Pfam" id="PF02753">
    <property type="entry name" value="PapD_C"/>
    <property type="match status" value="1"/>
</dbReference>
<accession>A0AAV3MAV8</accession>
<dbReference type="GO" id="GO:0030288">
    <property type="term" value="C:outer membrane-bounded periplasmic space"/>
    <property type="evidence" value="ECO:0007669"/>
    <property type="project" value="InterPro"/>
</dbReference>
<dbReference type="Pfam" id="PF00345">
    <property type="entry name" value="PapD_N"/>
    <property type="match status" value="1"/>
</dbReference>
<gene>
    <name evidence="12" type="ORF">HMPREF1563_1057</name>
</gene>
<evidence type="ECO:0000259" key="11">
    <source>
        <dbReference type="Pfam" id="PF02753"/>
    </source>
</evidence>
<dbReference type="Proteomes" id="UP000022311">
    <property type="component" value="Unassembled WGS sequence"/>
</dbReference>
<dbReference type="InterPro" id="IPR050643">
    <property type="entry name" value="Periplasmic_pilus_chap"/>
</dbReference>
<dbReference type="EMBL" id="JALD01000003">
    <property type="protein sequence ID" value="EUD12924.1"/>
    <property type="molecule type" value="Genomic_DNA"/>
</dbReference>
<evidence type="ECO:0000313" key="12">
    <source>
        <dbReference type="EMBL" id="EUD12924.1"/>
    </source>
</evidence>
<keyword evidence="9" id="KW-0472">Membrane</keyword>
<evidence type="ECO:0000256" key="7">
    <source>
        <dbReference type="ARBA" id="ARBA00023319"/>
    </source>
</evidence>
<dbReference type="PROSITE" id="PS00635">
    <property type="entry name" value="PILI_CHAPERONE"/>
    <property type="match status" value="1"/>
</dbReference>
<dbReference type="PANTHER" id="PTHR30251">
    <property type="entry name" value="PILUS ASSEMBLY CHAPERONE"/>
    <property type="match status" value="1"/>
</dbReference>
<dbReference type="FunFam" id="2.60.40.10:FF:000458">
    <property type="entry name" value="Molecular chaperone FimC"/>
    <property type="match status" value="1"/>
</dbReference>
<dbReference type="SUPFAM" id="SSF49584">
    <property type="entry name" value="Periplasmic chaperone C-domain"/>
    <property type="match status" value="1"/>
</dbReference>
<dbReference type="AlphaFoldDB" id="A0AAV3MAV8"/>
<evidence type="ECO:0000313" key="13">
    <source>
        <dbReference type="Proteomes" id="UP000022311"/>
    </source>
</evidence>
<keyword evidence="3" id="KW-1029">Fimbrium biogenesis</keyword>
<reference evidence="12 13" key="1">
    <citation type="submission" date="2014-01" db="EMBL/GenBank/DDBJ databases">
        <authorList>
            <person name="Durkin A.S."/>
            <person name="McCorrison J."/>
            <person name="Torralba M."/>
            <person name="Gillis M."/>
            <person name="Haft D.H."/>
            <person name="Methe B."/>
            <person name="Sutton G."/>
            <person name="Nelson K.E."/>
        </authorList>
    </citation>
    <scope>NUCLEOTIDE SEQUENCE [LARGE SCALE GENOMIC DNA]</scope>
    <source>
        <strain evidence="12 13">205/92</strain>
    </source>
</reference>
<sequence length="235" mass="26717">MELSLNILFNGGNMKFIVYALISLFTLINTAYAGVIIGGTRVIYSEGNKDVSISVENPDKIPYLIQSWIDGIDEKKQSDFTITPPLFRLNPEKTNALRIFLTENKLPQDKESLFWLNIKTIPATERTENSLQIAFKTQMKLIYRPSIFKNVNFEEEQKKLTWSKSGKMLSVNNPTPYYMNFQSITFNGKKVNDVSYAAPLTTTTFEINDMATSGTIKWEVINDYGAAEKPAEIKI</sequence>
<name>A0AAV3MAV8_9GAMM</name>
<feature type="domain" description="Pili assembly chaperone C-terminal" evidence="11">
    <location>
        <begin position="171"/>
        <end position="227"/>
    </location>
</feature>
<evidence type="ECO:0000256" key="8">
    <source>
        <dbReference type="RuleBase" id="RU003918"/>
    </source>
</evidence>
<dbReference type="PANTHER" id="PTHR30251:SF9">
    <property type="entry name" value="CHAPERONE PROTEIN CAF1M"/>
    <property type="match status" value="1"/>
</dbReference>
<evidence type="ECO:0000256" key="5">
    <source>
        <dbReference type="ARBA" id="ARBA00022764"/>
    </source>
</evidence>
<dbReference type="GO" id="GO:0071555">
    <property type="term" value="P:cell wall organization"/>
    <property type="evidence" value="ECO:0007669"/>
    <property type="project" value="InterPro"/>
</dbReference>
<dbReference type="Gene3D" id="2.60.40.10">
    <property type="entry name" value="Immunoglobulins"/>
    <property type="match status" value="2"/>
</dbReference>
<dbReference type="PRINTS" id="PR00969">
    <property type="entry name" value="CHAPERONPILI"/>
</dbReference>
<keyword evidence="9" id="KW-1133">Transmembrane helix</keyword>
<comment type="similarity">
    <text evidence="2 8">Belongs to the periplasmic pilus chaperone family.</text>
</comment>
<protein>
    <submittedName>
        <fullName evidence="12">PapD pilus/flagellar-assembly chaperone N-terminal domain protein</fullName>
    </submittedName>
</protein>
<evidence type="ECO:0000256" key="3">
    <source>
        <dbReference type="ARBA" id="ARBA00022558"/>
    </source>
</evidence>
<proteinExistence type="inferred from homology"/>
<evidence type="ECO:0000256" key="6">
    <source>
        <dbReference type="ARBA" id="ARBA00023186"/>
    </source>
</evidence>
<evidence type="ECO:0000256" key="1">
    <source>
        <dbReference type="ARBA" id="ARBA00004418"/>
    </source>
</evidence>
<dbReference type="InterPro" id="IPR008962">
    <property type="entry name" value="PapD-like_sf"/>
</dbReference>
<keyword evidence="9" id="KW-0812">Transmembrane</keyword>
<comment type="subcellular location">
    <subcellularLocation>
        <location evidence="1 8">Periplasm</location>
    </subcellularLocation>
</comment>
<comment type="caution">
    <text evidence="12">The sequence shown here is derived from an EMBL/GenBank/DDBJ whole genome shotgun (WGS) entry which is preliminary data.</text>
</comment>